<evidence type="ECO:0000313" key="12">
    <source>
        <dbReference type="Proteomes" id="UP000594263"/>
    </source>
</evidence>
<dbReference type="OMA" id="WTLGTLH"/>
<dbReference type="FunFam" id="1.10.630.10:FF:000012">
    <property type="entry name" value="Cytochrome P450 family protein"/>
    <property type="match status" value="1"/>
</dbReference>
<keyword evidence="12" id="KW-1185">Reference proteome</keyword>
<dbReference type="GO" id="GO:0004497">
    <property type="term" value="F:monooxygenase activity"/>
    <property type="evidence" value="ECO:0007669"/>
    <property type="project" value="UniProtKB-KW"/>
</dbReference>
<dbReference type="CDD" id="cd11075">
    <property type="entry name" value="CYP77_89"/>
    <property type="match status" value="1"/>
</dbReference>
<evidence type="ECO:0000256" key="7">
    <source>
        <dbReference type="ARBA" id="ARBA00023033"/>
    </source>
</evidence>
<evidence type="ECO:0000256" key="10">
    <source>
        <dbReference type="SAM" id="SignalP"/>
    </source>
</evidence>
<feature type="binding site" description="axial binding residue" evidence="8">
    <location>
        <position position="459"/>
    </location>
    <ligand>
        <name>heme</name>
        <dbReference type="ChEBI" id="CHEBI:30413"/>
    </ligand>
    <ligandPart>
        <name>Fe</name>
        <dbReference type="ChEBI" id="CHEBI:18248"/>
    </ligandPart>
</feature>
<comment type="similarity">
    <text evidence="2 9">Belongs to the cytochrome P450 family.</text>
</comment>
<dbReference type="Gene3D" id="1.10.630.10">
    <property type="entry name" value="Cytochrome P450"/>
    <property type="match status" value="1"/>
</dbReference>
<dbReference type="EnsemblPlants" id="Kaladp0042s0327.1.v1.1">
    <property type="protein sequence ID" value="Kaladp0042s0327.1.v1.1"/>
    <property type="gene ID" value="Kaladp0042s0327.v1.1"/>
</dbReference>
<dbReference type="SUPFAM" id="SSF48264">
    <property type="entry name" value="Cytochrome P450"/>
    <property type="match status" value="1"/>
</dbReference>
<evidence type="ECO:0000256" key="8">
    <source>
        <dbReference type="PIRSR" id="PIRSR602401-1"/>
    </source>
</evidence>
<dbReference type="PANTHER" id="PTHR47944:SF19">
    <property type="entry name" value="CYTOCHROME P450 77A4"/>
    <property type="match status" value="1"/>
</dbReference>
<accession>A0A7N0TS06</accession>
<organism evidence="11 12">
    <name type="scientific">Kalanchoe fedtschenkoi</name>
    <name type="common">Lavender scallops</name>
    <name type="synonym">South American air plant</name>
    <dbReference type="NCBI Taxonomy" id="63787"/>
    <lineage>
        <taxon>Eukaryota</taxon>
        <taxon>Viridiplantae</taxon>
        <taxon>Streptophyta</taxon>
        <taxon>Embryophyta</taxon>
        <taxon>Tracheophyta</taxon>
        <taxon>Spermatophyta</taxon>
        <taxon>Magnoliopsida</taxon>
        <taxon>eudicotyledons</taxon>
        <taxon>Gunneridae</taxon>
        <taxon>Pentapetalae</taxon>
        <taxon>Saxifragales</taxon>
        <taxon>Crassulaceae</taxon>
        <taxon>Kalanchoe</taxon>
    </lineage>
</organism>
<dbReference type="Gramene" id="Kaladp0042s0327.1.v1.1">
    <property type="protein sequence ID" value="Kaladp0042s0327.1.v1.1"/>
    <property type="gene ID" value="Kaladp0042s0327.v1.1"/>
</dbReference>
<keyword evidence="3 8" id="KW-0349">Heme</keyword>
<dbReference type="Proteomes" id="UP000594263">
    <property type="component" value="Unplaced"/>
</dbReference>
<dbReference type="InterPro" id="IPR001128">
    <property type="entry name" value="Cyt_P450"/>
</dbReference>
<comment type="cofactor">
    <cofactor evidence="1 8">
        <name>heme</name>
        <dbReference type="ChEBI" id="CHEBI:30413"/>
    </cofactor>
</comment>
<dbReference type="InterPro" id="IPR002401">
    <property type="entry name" value="Cyt_P450_E_grp-I"/>
</dbReference>
<feature type="signal peptide" evidence="10">
    <location>
        <begin position="1"/>
        <end position="23"/>
    </location>
</feature>
<sequence length="514" mass="57141">MAEYLFDLILFVLAALLLHQWRKYNNNSSLKPNSSNTTRNLPPGPPGWPLIGNLGQVVLQHRPFMHIVRDLRQKYGPIFTMKMGQRTLVIVTSSDLIHEALVQKGAAFASRPADSPIRLIFSVGKCAINSAEYGPLWRALRRNFVTEMVSPAKVKQSGWVRDWALGNHMRKLRAEAEASGFVEVMSFCRMTVCSILICLCFGARISDERVAEIESVLKEVMLMTTLKLPDFLPVLTPLFRLEVAAAKRLRERQMGCLVPLIRRRRLFLGKGGTHDGEMASQPGAAYIDSLFKLEPPGRGRLGEAELVTLVSEIINAGTDTSATTTEWALLHLVQDQQIQEKLYKEIVDRVGLSGSVQESDVEQMVYLNAVVKETLRRHPPSHFLLSHAAVENTELAGYTVPAGVNVEFYTAWVTEDPESWADPGAFRPERFLTGDGVGVDLTGTKGVKMAPFGVGRRICPAFSLGMLHVNLMLARMVHAFRWVPVSGCPPDPTETFAFTVVMKNPLKAVIIPRV</sequence>
<dbReference type="InterPro" id="IPR017972">
    <property type="entry name" value="Cyt_P450_CS"/>
</dbReference>
<dbReference type="GO" id="GO:0020037">
    <property type="term" value="F:heme binding"/>
    <property type="evidence" value="ECO:0007669"/>
    <property type="project" value="InterPro"/>
</dbReference>
<keyword evidence="10" id="KW-0732">Signal</keyword>
<feature type="chain" id="PRO_5029883868" description="Cytochrome P450" evidence="10">
    <location>
        <begin position="24"/>
        <end position="514"/>
    </location>
</feature>
<evidence type="ECO:0000256" key="4">
    <source>
        <dbReference type="ARBA" id="ARBA00022723"/>
    </source>
</evidence>
<evidence type="ECO:0000256" key="9">
    <source>
        <dbReference type="RuleBase" id="RU000461"/>
    </source>
</evidence>
<keyword evidence="7 9" id="KW-0503">Monooxygenase</keyword>
<dbReference type="PRINTS" id="PR00385">
    <property type="entry name" value="P450"/>
</dbReference>
<keyword evidence="4 8" id="KW-0479">Metal-binding</keyword>
<evidence type="ECO:0000256" key="6">
    <source>
        <dbReference type="ARBA" id="ARBA00023004"/>
    </source>
</evidence>
<evidence type="ECO:0000256" key="3">
    <source>
        <dbReference type="ARBA" id="ARBA00022617"/>
    </source>
</evidence>
<dbReference type="InterPro" id="IPR036396">
    <property type="entry name" value="Cyt_P450_sf"/>
</dbReference>
<dbReference type="GO" id="GO:0016705">
    <property type="term" value="F:oxidoreductase activity, acting on paired donors, with incorporation or reduction of molecular oxygen"/>
    <property type="evidence" value="ECO:0007669"/>
    <property type="project" value="InterPro"/>
</dbReference>
<evidence type="ECO:0000313" key="11">
    <source>
        <dbReference type="EnsemblPlants" id="Kaladp0042s0327.1.v1.1"/>
    </source>
</evidence>
<dbReference type="PRINTS" id="PR00463">
    <property type="entry name" value="EP450I"/>
</dbReference>
<protein>
    <recommendedName>
        <fullName evidence="13">Cytochrome P450</fullName>
    </recommendedName>
</protein>
<proteinExistence type="inferred from homology"/>
<evidence type="ECO:0000256" key="2">
    <source>
        <dbReference type="ARBA" id="ARBA00010617"/>
    </source>
</evidence>
<dbReference type="AlphaFoldDB" id="A0A7N0TS06"/>
<evidence type="ECO:0000256" key="5">
    <source>
        <dbReference type="ARBA" id="ARBA00023002"/>
    </source>
</evidence>
<dbReference type="PANTHER" id="PTHR47944">
    <property type="entry name" value="CYTOCHROME P450 98A9"/>
    <property type="match status" value="1"/>
</dbReference>
<dbReference type="GO" id="GO:0005506">
    <property type="term" value="F:iron ion binding"/>
    <property type="evidence" value="ECO:0007669"/>
    <property type="project" value="InterPro"/>
</dbReference>
<reference evidence="11" key="1">
    <citation type="submission" date="2021-01" db="UniProtKB">
        <authorList>
            <consortium name="EnsemblPlants"/>
        </authorList>
    </citation>
    <scope>IDENTIFICATION</scope>
</reference>
<evidence type="ECO:0000256" key="1">
    <source>
        <dbReference type="ARBA" id="ARBA00001971"/>
    </source>
</evidence>
<dbReference type="PROSITE" id="PS00086">
    <property type="entry name" value="CYTOCHROME_P450"/>
    <property type="match status" value="1"/>
</dbReference>
<keyword evidence="5 9" id="KW-0560">Oxidoreductase</keyword>
<name>A0A7N0TS06_KALFE</name>
<dbReference type="Pfam" id="PF00067">
    <property type="entry name" value="p450"/>
    <property type="match status" value="1"/>
</dbReference>
<keyword evidence="6 8" id="KW-0408">Iron</keyword>
<evidence type="ECO:0008006" key="13">
    <source>
        <dbReference type="Google" id="ProtNLM"/>
    </source>
</evidence>